<sequence>MEEDEHYPARPVWHHLASYFEIILDMLDDMPRLPYQIHFIPISDQFYEVKSGPVREHAFDLTQLMTAIERERHKNRCRFRERRGGVEGSIEGALNTERCFPTFRPRSLAHFRSWLRMTDRETVKNSVCFRPDNGPQSPRLGGLSAAANNFLSPSRGRRNSRGDGRRVSFGIISVEGIKLKTIDDPATGVEKYVSKLIDSVMHELFTTSQTSR</sequence>
<evidence type="ECO:0000256" key="1">
    <source>
        <dbReference type="SAM" id="MobiDB-lite"/>
    </source>
</evidence>
<organism evidence="2 3">
    <name type="scientific">Plectus sambesii</name>
    <dbReference type="NCBI Taxonomy" id="2011161"/>
    <lineage>
        <taxon>Eukaryota</taxon>
        <taxon>Metazoa</taxon>
        <taxon>Ecdysozoa</taxon>
        <taxon>Nematoda</taxon>
        <taxon>Chromadorea</taxon>
        <taxon>Plectida</taxon>
        <taxon>Plectina</taxon>
        <taxon>Plectoidea</taxon>
        <taxon>Plectidae</taxon>
        <taxon>Plectus</taxon>
    </lineage>
</organism>
<evidence type="ECO:0000313" key="3">
    <source>
        <dbReference type="WBParaSite" id="PSAMB.scaffold5106size12635.g25893.t1"/>
    </source>
</evidence>
<proteinExistence type="predicted"/>
<name>A0A914WWJ8_9BILA</name>
<protein>
    <submittedName>
        <fullName evidence="3">Uncharacterized protein</fullName>
    </submittedName>
</protein>
<dbReference type="WBParaSite" id="PSAMB.scaffold5106size12635.g25893.t1">
    <property type="protein sequence ID" value="PSAMB.scaffold5106size12635.g25893.t1"/>
    <property type="gene ID" value="PSAMB.scaffold5106size12635.g25893"/>
</dbReference>
<reference evidence="3" key="1">
    <citation type="submission" date="2022-11" db="UniProtKB">
        <authorList>
            <consortium name="WormBaseParasite"/>
        </authorList>
    </citation>
    <scope>IDENTIFICATION</scope>
</reference>
<dbReference type="Proteomes" id="UP000887566">
    <property type="component" value="Unplaced"/>
</dbReference>
<dbReference type="AlphaFoldDB" id="A0A914WWJ8"/>
<accession>A0A914WWJ8</accession>
<feature type="region of interest" description="Disordered" evidence="1">
    <location>
        <begin position="129"/>
        <end position="164"/>
    </location>
</feature>
<evidence type="ECO:0000313" key="2">
    <source>
        <dbReference type="Proteomes" id="UP000887566"/>
    </source>
</evidence>
<keyword evidence="2" id="KW-1185">Reference proteome</keyword>